<feature type="coiled-coil region" evidence="5">
    <location>
        <begin position="258"/>
        <end position="292"/>
    </location>
</feature>
<dbReference type="EMBL" id="JAMSHJ010000004">
    <property type="protein sequence ID" value="KAI5420773.1"/>
    <property type="molecule type" value="Genomic_DNA"/>
</dbReference>
<evidence type="ECO:0000313" key="10">
    <source>
        <dbReference type="Proteomes" id="UP001058974"/>
    </source>
</evidence>
<sequence>MMDLNCFLKFLLVMIILLLGFLAWLENKVANSNEVMEEVMQVSDEINLLFEEDSEENKLSEFCVCSFCGKLRNIITRCSRCKNAIYCSKACHVMHWRFFHKDECVEIISPEDHEESSFHGAQCFLLEPDNESSFNEDDEGDVYSIEGGENRDESIKETVRKFQDDGCAVCGNSCSKKCSRCKAIKYCSQTCQHFDWKSGHKFQCCVKKTSTQDWPANRNVIMPPNLDEVKDEDYSYDPLCLEFYSEENTNTKALILSSQEASNKVQEVEEQLRNLKQELEIIRSENISLQSKNNYWKVRAKYSADRLYNFKKENEHQLFLLKNENELISNAEKQARQMVTNLSQRIHSLQISVETEVAERKKQEQIIHMLQNECNKAKREFQEQNNYVERLRQKLDNVTKFPMKIAQESGEKIAITSSVMSTGESKVPAVEVSKTISLSRNPSLTSQCCTICLGNEKDMAFGCGHMTCRECGSKIRKCHICRKKITNRIRLFPG</sequence>
<dbReference type="SUPFAM" id="SSF57850">
    <property type="entry name" value="RING/U-box"/>
    <property type="match status" value="1"/>
</dbReference>
<keyword evidence="3" id="KW-0862">Zinc</keyword>
<dbReference type="Proteomes" id="UP001058974">
    <property type="component" value="Chromosome 4"/>
</dbReference>
<reference evidence="9 10" key="1">
    <citation type="journal article" date="2022" name="Nat. Genet.">
        <title>Improved pea reference genome and pan-genome highlight genomic features and evolutionary characteristics.</title>
        <authorList>
            <person name="Yang T."/>
            <person name="Liu R."/>
            <person name="Luo Y."/>
            <person name="Hu S."/>
            <person name="Wang D."/>
            <person name="Wang C."/>
            <person name="Pandey M.K."/>
            <person name="Ge S."/>
            <person name="Xu Q."/>
            <person name="Li N."/>
            <person name="Li G."/>
            <person name="Huang Y."/>
            <person name="Saxena R.K."/>
            <person name="Ji Y."/>
            <person name="Li M."/>
            <person name="Yan X."/>
            <person name="He Y."/>
            <person name="Liu Y."/>
            <person name="Wang X."/>
            <person name="Xiang C."/>
            <person name="Varshney R.K."/>
            <person name="Ding H."/>
            <person name="Gao S."/>
            <person name="Zong X."/>
        </authorList>
    </citation>
    <scope>NUCLEOTIDE SEQUENCE [LARGE SCALE GENOMIC DNA]</scope>
    <source>
        <strain evidence="9 10">cv. Zhongwan 6</strain>
    </source>
</reference>
<dbReference type="InterPro" id="IPR001841">
    <property type="entry name" value="Znf_RING"/>
</dbReference>
<keyword evidence="10" id="KW-1185">Reference proteome</keyword>
<feature type="coiled-coil region" evidence="5">
    <location>
        <begin position="321"/>
        <end position="394"/>
    </location>
</feature>
<gene>
    <name evidence="9" type="ORF">KIW84_044563</name>
</gene>
<dbReference type="AlphaFoldDB" id="A0A9D5AT43"/>
<evidence type="ECO:0000256" key="2">
    <source>
        <dbReference type="ARBA" id="ARBA00022771"/>
    </source>
</evidence>
<dbReference type="PANTHER" id="PTHR14879:SF5">
    <property type="entry name" value="RING-TYPE DOMAIN-CONTAINING PROTEIN"/>
    <property type="match status" value="1"/>
</dbReference>
<dbReference type="GO" id="GO:0008270">
    <property type="term" value="F:zinc ion binding"/>
    <property type="evidence" value="ECO:0007669"/>
    <property type="project" value="UniProtKB-KW"/>
</dbReference>
<feature type="domain" description="MYND-type" evidence="8">
    <location>
        <begin position="65"/>
        <end position="104"/>
    </location>
</feature>
<evidence type="ECO:0000256" key="5">
    <source>
        <dbReference type="SAM" id="Coils"/>
    </source>
</evidence>
<feature type="domain" description="RING-type" evidence="7">
    <location>
        <begin position="449"/>
        <end position="482"/>
    </location>
</feature>
<dbReference type="Gene3D" id="3.30.40.10">
    <property type="entry name" value="Zinc/RING finger domain, C3HC4 (zinc finger)"/>
    <property type="match status" value="1"/>
</dbReference>
<feature type="domain" description="MYND-type" evidence="8">
    <location>
        <begin position="167"/>
        <end position="204"/>
    </location>
</feature>
<dbReference type="SUPFAM" id="SSF144232">
    <property type="entry name" value="HIT/MYND zinc finger-like"/>
    <property type="match status" value="2"/>
</dbReference>
<evidence type="ECO:0000256" key="1">
    <source>
        <dbReference type="ARBA" id="ARBA00022723"/>
    </source>
</evidence>
<dbReference type="PROSITE" id="PS50865">
    <property type="entry name" value="ZF_MYND_2"/>
    <property type="match status" value="2"/>
</dbReference>
<comment type="caution">
    <text evidence="9">The sequence shown here is derived from an EMBL/GenBank/DDBJ whole genome shotgun (WGS) entry which is preliminary data.</text>
</comment>
<organism evidence="9 10">
    <name type="scientific">Pisum sativum</name>
    <name type="common">Garden pea</name>
    <name type="synonym">Lathyrus oleraceus</name>
    <dbReference type="NCBI Taxonomy" id="3888"/>
    <lineage>
        <taxon>Eukaryota</taxon>
        <taxon>Viridiplantae</taxon>
        <taxon>Streptophyta</taxon>
        <taxon>Embryophyta</taxon>
        <taxon>Tracheophyta</taxon>
        <taxon>Spermatophyta</taxon>
        <taxon>Magnoliopsida</taxon>
        <taxon>eudicotyledons</taxon>
        <taxon>Gunneridae</taxon>
        <taxon>Pentapetalae</taxon>
        <taxon>rosids</taxon>
        <taxon>fabids</taxon>
        <taxon>Fabales</taxon>
        <taxon>Fabaceae</taxon>
        <taxon>Papilionoideae</taxon>
        <taxon>50 kb inversion clade</taxon>
        <taxon>NPAAA clade</taxon>
        <taxon>Hologalegina</taxon>
        <taxon>IRL clade</taxon>
        <taxon>Fabeae</taxon>
        <taxon>Lathyrus</taxon>
    </lineage>
</organism>
<dbReference type="Pfam" id="PF13920">
    <property type="entry name" value="zf-C3HC4_3"/>
    <property type="match status" value="1"/>
</dbReference>
<keyword evidence="6" id="KW-1133">Transmembrane helix</keyword>
<dbReference type="Pfam" id="PF01753">
    <property type="entry name" value="zf-MYND"/>
    <property type="match status" value="2"/>
</dbReference>
<dbReference type="OrthoDB" id="437457at2759"/>
<dbReference type="Gramene" id="Psat4g141160.1">
    <property type="protein sequence ID" value="Psat4g141160.1.cds"/>
    <property type="gene ID" value="Psat4g141160"/>
</dbReference>
<keyword evidence="5" id="KW-0175">Coiled coil</keyword>
<evidence type="ECO:0000259" key="7">
    <source>
        <dbReference type="PROSITE" id="PS50089"/>
    </source>
</evidence>
<dbReference type="InterPro" id="IPR013083">
    <property type="entry name" value="Znf_RING/FYVE/PHD"/>
</dbReference>
<accession>A0A9D5AT43</accession>
<keyword evidence="6" id="KW-0472">Membrane</keyword>
<evidence type="ECO:0000256" key="3">
    <source>
        <dbReference type="ARBA" id="ARBA00022833"/>
    </source>
</evidence>
<evidence type="ECO:0000256" key="6">
    <source>
        <dbReference type="SAM" id="Phobius"/>
    </source>
</evidence>
<feature type="transmembrane region" description="Helical" evidence="6">
    <location>
        <begin position="7"/>
        <end position="25"/>
    </location>
</feature>
<dbReference type="PROSITE" id="PS50089">
    <property type="entry name" value="ZF_RING_2"/>
    <property type="match status" value="1"/>
</dbReference>
<keyword evidence="1" id="KW-0479">Metal-binding</keyword>
<keyword evidence="2 4" id="KW-0863">Zinc-finger</keyword>
<dbReference type="Gramene" id="Psat04G0456300-T1">
    <property type="protein sequence ID" value="KAI5420773.1"/>
    <property type="gene ID" value="KIW84_044563"/>
</dbReference>
<dbReference type="PANTHER" id="PTHR14879">
    <property type="entry name" value="CASPASE REGULATOR, RING FINGER DOMAIN-CONTAINING"/>
    <property type="match status" value="1"/>
</dbReference>
<proteinExistence type="predicted"/>
<evidence type="ECO:0000256" key="4">
    <source>
        <dbReference type="PROSITE-ProRule" id="PRU00134"/>
    </source>
</evidence>
<protein>
    <submittedName>
        <fullName evidence="9">Uncharacterized protein</fullName>
    </submittedName>
</protein>
<name>A0A9D5AT43_PEA</name>
<evidence type="ECO:0000259" key="8">
    <source>
        <dbReference type="PROSITE" id="PS50865"/>
    </source>
</evidence>
<dbReference type="Gene3D" id="6.10.140.2220">
    <property type="match status" value="2"/>
</dbReference>
<evidence type="ECO:0000313" key="9">
    <source>
        <dbReference type="EMBL" id="KAI5420773.1"/>
    </source>
</evidence>
<keyword evidence="6" id="KW-0812">Transmembrane</keyword>
<dbReference type="InterPro" id="IPR051728">
    <property type="entry name" value="RING-FYVE_E3_ubiquitin-ligase"/>
</dbReference>
<dbReference type="InterPro" id="IPR002893">
    <property type="entry name" value="Znf_MYND"/>
</dbReference>